<organism evidence="1 2">
    <name type="scientific">Panagrolaimus sp. ES5</name>
    <dbReference type="NCBI Taxonomy" id="591445"/>
    <lineage>
        <taxon>Eukaryota</taxon>
        <taxon>Metazoa</taxon>
        <taxon>Ecdysozoa</taxon>
        <taxon>Nematoda</taxon>
        <taxon>Chromadorea</taxon>
        <taxon>Rhabditida</taxon>
        <taxon>Tylenchina</taxon>
        <taxon>Panagrolaimomorpha</taxon>
        <taxon>Panagrolaimoidea</taxon>
        <taxon>Panagrolaimidae</taxon>
        <taxon>Panagrolaimus</taxon>
    </lineage>
</organism>
<name>A0AC34GH03_9BILA</name>
<dbReference type="Proteomes" id="UP000887579">
    <property type="component" value="Unplaced"/>
</dbReference>
<dbReference type="WBParaSite" id="ES5_v2.g28858.t1">
    <property type="protein sequence ID" value="ES5_v2.g28858.t1"/>
    <property type="gene ID" value="ES5_v2.g28858"/>
</dbReference>
<evidence type="ECO:0000313" key="2">
    <source>
        <dbReference type="WBParaSite" id="ES5_v2.g28858.t1"/>
    </source>
</evidence>
<protein>
    <submittedName>
        <fullName evidence="2">Uncharacterized protein</fullName>
    </submittedName>
</protein>
<sequence length="198" mass="21626">MIIPVTQAGVSSGYLPPGATWYSVYDSYYGTNSTTGSTTRYAPTTSLIPLFVRAPAQTTVYARKNRFELLIAFDPKTSFASGELYWDDGDSLFTDIASHNYHHFNFNATVSSKNTVIVITKDKSATGITLPALENVELVGHPYIPSFKNVTVNGSPVKLDMSNSNYSPFTHVANITGSGLINLNKGQTWTLQWPNSAN</sequence>
<proteinExistence type="predicted"/>
<evidence type="ECO:0000313" key="1">
    <source>
        <dbReference type="Proteomes" id="UP000887579"/>
    </source>
</evidence>
<accession>A0AC34GH03</accession>
<reference evidence="2" key="1">
    <citation type="submission" date="2022-11" db="UniProtKB">
        <authorList>
            <consortium name="WormBaseParasite"/>
        </authorList>
    </citation>
    <scope>IDENTIFICATION</scope>
</reference>